<dbReference type="GeneID" id="13994218"/>
<sequence>MMITQKRLGEIEQELLKIQQELQQVIVTDKDENRFGITLFQNDSVFSISRARQRVRNLSKLI</sequence>
<gene>
    <name evidence="2" type="ORF">GAP32_470</name>
</gene>
<keyword evidence="3" id="KW-1185">Reference proteome</keyword>
<evidence type="ECO:0000313" key="3">
    <source>
        <dbReference type="Proteomes" id="UP000000457"/>
    </source>
</evidence>
<reference evidence="2 3" key="1">
    <citation type="journal article" date="2014" name="Virology">
        <title>Supersize me: Cronobacter sakazakii phage GAP32.</title>
        <authorList>
            <person name="Abbasifar R."/>
            <person name="Griffiths M.W."/>
            <person name="Sabour P.M."/>
            <person name="Ackermann H.-W."/>
            <person name="Vandersteegen K."/>
            <person name="Lavigne R."/>
            <person name="Noben J.-P."/>
            <person name="Villa A.A."/>
            <person name="Abbasifar A."/>
            <person name="Nash J.H.E."/>
            <person name="Kropinski A.M."/>
        </authorList>
    </citation>
    <scope>NUCLEOTIDE SEQUENCE [LARGE SCALE GENOMIC DNA]</scope>
    <source>
        <strain evidence="2">GAP-32</strain>
    </source>
</reference>
<evidence type="ECO:0000256" key="1">
    <source>
        <dbReference type="SAM" id="Coils"/>
    </source>
</evidence>
<dbReference type="EMBL" id="JN882285">
    <property type="protein sequence ID" value="AFC21928.1"/>
    <property type="molecule type" value="Genomic_DNA"/>
</dbReference>
<evidence type="ECO:0000313" key="2">
    <source>
        <dbReference type="EMBL" id="AFC21928.1"/>
    </source>
</evidence>
<organism evidence="2 3">
    <name type="scientific">Cronobacter phage vB_CsaM_GAP32</name>
    <dbReference type="NCBI Taxonomy" id="1141136"/>
    <lineage>
        <taxon>Viruses</taxon>
        <taxon>Duplodnaviria</taxon>
        <taxon>Heunggongvirae</taxon>
        <taxon>Uroviricota</taxon>
        <taxon>Caudoviricetes</taxon>
        <taxon>Mimasvirus</taxon>
        <taxon>Mimasvirus GAP32</taxon>
    </lineage>
</organism>
<name>K4F795_9CAUD</name>
<dbReference type="RefSeq" id="YP_006987583.1">
    <property type="nucleotide sequence ID" value="NC_019401.1"/>
</dbReference>
<accession>K4F795</accession>
<feature type="coiled-coil region" evidence="1">
    <location>
        <begin position="1"/>
        <end position="28"/>
    </location>
</feature>
<protein>
    <submittedName>
        <fullName evidence="2">Uncharacterized protein</fullName>
    </submittedName>
</protein>
<dbReference type="KEGG" id="vg:13994218"/>
<dbReference type="Proteomes" id="UP000000457">
    <property type="component" value="Segment"/>
</dbReference>
<keyword evidence="1" id="KW-0175">Coiled coil</keyword>
<proteinExistence type="predicted"/>